<organism evidence="4 5">
    <name type="scientific">Bombiscardovia nodaiensis</name>
    <dbReference type="NCBI Taxonomy" id="2932181"/>
    <lineage>
        <taxon>Bacteria</taxon>
        <taxon>Bacillati</taxon>
        <taxon>Actinomycetota</taxon>
        <taxon>Actinomycetes</taxon>
        <taxon>Bifidobacteriales</taxon>
        <taxon>Bifidobacteriaceae</taxon>
        <taxon>Bombiscardovia</taxon>
    </lineage>
</organism>
<name>A0ABN6SCK8_9BIFI</name>
<dbReference type="InterPro" id="IPR012340">
    <property type="entry name" value="NA-bd_OB-fold"/>
</dbReference>
<dbReference type="PANTHER" id="PTHR10302">
    <property type="entry name" value="SINGLE-STRANDED DNA-BINDING PROTEIN"/>
    <property type="match status" value="1"/>
</dbReference>
<dbReference type="InterPro" id="IPR000424">
    <property type="entry name" value="Primosome_PriB/ssb"/>
</dbReference>
<evidence type="ECO:0008006" key="6">
    <source>
        <dbReference type="Google" id="ProtNLM"/>
    </source>
</evidence>
<feature type="compositionally biased region" description="Low complexity" evidence="3">
    <location>
        <begin position="123"/>
        <end position="142"/>
    </location>
</feature>
<dbReference type="Pfam" id="PF00436">
    <property type="entry name" value="SSB"/>
    <property type="match status" value="1"/>
</dbReference>
<feature type="region of interest" description="Disordered" evidence="3">
    <location>
        <begin position="120"/>
        <end position="209"/>
    </location>
</feature>
<dbReference type="CDD" id="cd04496">
    <property type="entry name" value="SSB_OBF"/>
    <property type="match status" value="1"/>
</dbReference>
<dbReference type="EMBL" id="AP026798">
    <property type="protein sequence ID" value="BDR52645.1"/>
    <property type="molecule type" value="Genomic_DNA"/>
</dbReference>
<protein>
    <recommendedName>
        <fullName evidence="6">Single-stranded DNA-binding protein</fullName>
    </recommendedName>
</protein>
<gene>
    <name evidence="4" type="ORF">KIM372_05520</name>
</gene>
<accession>A0ABN6SCK8</accession>
<dbReference type="PANTHER" id="PTHR10302:SF0">
    <property type="entry name" value="SINGLE-STRANDED DNA-BINDING PROTEIN, MITOCHONDRIAL"/>
    <property type="match status" value="1"/>
</dbReference>
<evidence type="ECO:0000313" key="5">
    <source>
        <dbReference type="Proteomes" id="UP001321766"/>
    </source>
</evidence>
<dbReference type="PROSITE" id="PS50935">
    <property type="entry name" value="SSB"/>
    <property type="match status" value="1"/>
</dbReference>
<dbReference type="InterPro" id="IPR011344">
    <property type="entry name" value="ssDNA-bd"/>
</dbReference>
<keyword evidence="5" id="KW-1185">Reference proteome</keyword>
<feature type="compositionally biased region" description="Polar residues" evidence="3">
    <location>
        <begin position="155"/>
        <end position="167"/>
    </location>
</feature>
<evidence type="ECO:0000256" key="3">
    <source>
        <dbReference type="SAM" id="MobiDB-lite"/>
    </source>
</evidence>
<sequence length="209" mass="21816">MAMHQARMTVAGFVGKDPVNIGQEGSTPVCTFRLGSTDGYYDTKTGAWRDFPTTWMTVRAFKNLATNVLQSVHKGDPVLVTGSVSTQEWTKDGAQRSSLLLTAESIGHDMTMGVSHFQRVKTGASPSGSGAGYASEPGYAASPGNGPEPWDKGEGTQSGAQVLSSDTPPDPFVPVDQADDAASNGSVEGGAKQGSLNKQKAPEMVSDAF</sequence>
<keyword evidence="1 2" id="KW-0238">DNA-binding</keyword>
<dbReference type="SUPFAM" id="SSF50249">
    <property type="entry name" value="Nucleic acid-binding proteins"/>
    <property type="match status" value="1"/>
</dbReference>
<evidence type="ECO:0000313" key="4">
    <source>
        <dbReference type="EMBL" id="BDR52645.1"/>
    </source>
</evidence>
<evidence type="ECO:0000256" key="2">
    <source>
        <dbReference type="PROSITE-ProRule" id="PRU00252"/>
    </source>
</evidence>
<reference evidence="4 5" key="1">
    <citation type="journal article" date="2023" name="Microbiol. Spectr.">
        <title>Symbiosis of Carpenter Bees with Uncharacterized Lactic Acid Bacteria Showing NAD Auxotrophy.</title>
        <authorList>
            <person name="Kawasaki S."/>
            <person name="Ozawa K."/>
            <person name="Mori T."/>
            <person name="Yamamoto A."/>
            <person name="Ito M."/>
            <person name="Ohkuma M."/>
            <person name="Sakamoto M."/>
            <person name="Matsutani M."/>
        </authorList>
    </citation>
    <scope>NUCLEOTIDE SEQUENCE [LARGE SCALE GENOMIC DNA]</scope>
    <source>
        <strain evidence="4 5">Kim37-2</strain>
    </source>
</reference>
<proteinExistence type="predicted"/>
<dbReference type="Gene3D" id="2.40.50.140">
    <property type="entry name" value="Nucleic acid-binding proteins"/>
    <property type="match status" value="1"/>
</dbReference>
<evidence type="ECO:0000256" key="1">
    <source>
        <dbReference type="ARBA" id="ARBA00023125"/>
    </source>
</evidence>
<dbReference type="Proteomes" id="UP001321766">
    <property type="component" value="Chromosome"/>
</dbReference>